<feature type="signal peptide" evidence="1">
    <location>
        <begin position="1"/>
        <end position="20"/>
    </location>
</feature>
<accession>A0ABR1HN33</accession>
<evidence type="ECO:0008006" key="4">
    <source>
        <dbReference type="Google" id="ProtNLM"/>
    </source>
</evidence>
<proteinExistence type="predicted"/>
<keyword evidence="3" id="KW-1185">Reference proteome</keyword>
<dbReference type="EMBL" id="JAZAVJ010000015">
    <property type="protein sequence ID" value="KAK7422546.1"/>
    <property type="molecule type" value="Genomic_DNA"/>
</dbReference>
<evidence type="ECO:0000313" key="2">
    <source>
        <dbReference type="EMBL" id="KAK7422546.1"/>
    </source>
</evidence>
<protein>
    <recommendedName>
        <fullName evidence="4">Apple domain-containing protein</fullName>
    </recommendedName>
</protein>
<reference evidence="2 3" key="1">
    <citation type="journal article" date="2025" name="Microbiol. Resour. Announc.">
        <title>Draft genome sequences for Neonectria magnoliae and Neonectria punicea, canker pathogens of Liriodendron tulipifera and Acer saccharum in West Virginia.</title>
        <authorList>
            <person name="Petronek H.M."/>
            <person name="Kasson M.T."/>
            <person name="Metheny A.M."/>
            <person name="Stauder C.M."/>
            <person name="Lovett B."/>
            <person name="Lynch S.C."/>
            <person name="Garnas J.R."/>
            <person name="Kasson L.R."/>
            <person name="Stajich J.E."/>
        </authorList>
    </citation>
    <scope>NUCLEOTIDE SEQUENCE [LARGE SCALE GENOMIC DNA]</scope>
    <source>
        <strain evidence="2 3">NRRL 64653</strain>
    </source>
</reference>
<organism evidence="2 3">
    <name type="scientific">Neonectria punicea</name>
    <dbReference type="NCBI Taxonomy" id="979145"/>
    <lineage>
        <taxon>Eukaryota</taxon>
        <taxon>Fungi</taxon>
        <taxon>Dikarya</taxon>
        <taxon>Ascomycota</taxon>
        <taxon>Pezizomycotina</taxon>
        <taxon>Sordariomycetes</taxon>
        <taxon>Hypocreomycetidae</taxon>
        <taxon>Hypocreales</taxon>
        <taxon>Nectriaceae</taxon>
        <taxon>Neonectria</taxon>
    </lineage>
</organism>
<evidence type="ECO:0000313" key="3">
    <source>
        <dbReference type="Proteomes" id="UP001498476"/>
    </source>
</evidence>
<keyword evidence="1" id="KW-0732">Signal</keyword>
<comment type="caution">
    <text evidence="2">The sequence shown here is derived from an EMBL/GenBank/DDBJ whole genome shotgun (WGS) entry which is preliminary data.</text>
</comment>
<sequence>MKAHSLLLIAILRLSSLATADDAEEATVTLLTQEDGIVEELWLIIGNRNDAIFSGEDVHEVIHGDAELDRRHYEPPYGKPYGGSNFKRFCSKYLSITPYVTTKIATVTAKCSKTITRETLATVTRTVTTQTKFITERLTITEYVTQTATDHITTTGVPRREPVLDSRHVNNAKNGYPRNKQLSASYWKVVQPKTKTITQTVKPTSTVLTTRTQTSSATALTTATVTLPVTEAATTVATVTSTIAVNPCEGVQEKGWGFITIPPGTSSNSIQAPTFQDCCEACYTTFGCVYYTYSAGVTRCGVTYQNGATDENTCPVGTRTVVYGDGPPAFQFGPCGVGNH</sequence>
<dbReference type="Proteomes" id="UP001498476">
    <property type="component" value="Unassembled WGS sequence"/>
</dbReference>
<name>A0ABR1HN33_9HYPO</name>
<gene>
    <name evidence="2" type="ORF">QQX98_001569</name>
</gene>
<evidence type="ECO:0000256" key="1">
    <source>
        <dbReference type="SAM" id="SignalP"/>
    </source>
</evidence>
<feature type="chain" id="PRO_5047089177" description="Apple domain-containing protein" evidence="1">
    <location>
        <begin position="21"/>
        <end position="340"/>
    </location>
</feature>